<name>A0A811YM65_NYCPR</name>
<keyword evidence="4" id="KW-0809">Transit peptide</keyword>
<protein>
    <submittedName>
        <fullName evidence="7">(raccoon dog) hypothetical protein</fullName>
    </submittedName>
</protein>
<reference evidence="7" key="1">
    <citation type="submission" date="2020-12" db="EMBL/GenBank/DDBJ databases">
        <authorList>
            <consortium name="Molecular Ecology Group"/>
        </authorList>
    </citation>
    <scope>NUCLEOTIDE SEQUENCE</scope>
    <source>
        <strain evidence="7">TBG_1078</strain>
    </source>
</reference>
<dbReference type="GO" id="GO:0097193">
    <property type="term" value="P:intrinsic apoptotic signaling pathway"/>
    <property type="evidence" value="ECO:0007669"/>
    <property type="project" value="InterPro"/>
</dbReference>
<dbReference type="PANTHER" id="PTHR31107:SF2">
    <property type="entry name" value="CYTOCHROME C OXIDASE ASSEMBLY FACTOR 8"/>
    <property type="match status" value="1"/>
</dbReference>
<evidence type="ECO:0000256" key="4">
    <source>
        <dbReference type="ARBA" id="ARBA00022946"/>
    </source>
</evidence>
<organism evidence="7 8">
    <name type="scientific">Nyctereutes procyonoides</name>
    <name type="common">Raccoon dog</name>
    <name type="synonym">Canis procyonoides</name>
    <dbReference type="NCBI Taxonomy" id="34880"/>
    <lineage>
        <taxon>Eukaryota</taxon>
        <taxon>Metazoa</taxon>
        <taxon>Chordata</taxon>
        <taxon>Craniata</taxon>
        <taxon>Vertebrata</taxon>
        <taxon>Euteleostomi</taxon>
        <taxon>Mammalia</taxon>
        <taxon>Eutheria</taxon>
        <taxon>Laurasiatheria</taxon>
        <taxon>Carnivora</taxon>
        <taxon>Caniformia</taxon>
        <taxon>Canidae</taxon>
        <taxon>Nyctereutes</taxon>
    </lineage>
</organism>
<evidence type="ECO:0000256" key="5">
    <source>
        <dbReference type="ARBA" id="ARBA00023128"/>
    </source>
</evidence>
<evidence type="ECO:0000256" key="1">
    <source>
        <dbReference type="ARBA" id="ARBA00004443"/>
    </source>
</evidence>
<keyword evidence="5" id="KW-0496">Mitochondrion</keyword>
<dbReference type="GO" id="GO:0005743">
    <property type="term" value="C:mitochondrial inner membrane"/>
    <property type="evidence" value="ECO:0007669"/>
    <property type="project" value="UniProtKB-SubCell"/>
</dbReference>
<keyword evidence="3" id="KW-0999">Mitochondrion inner membrane</keyword>
<evidence type="ECO:0000313" key="8">
    <source>
        <dbReference type="Proteomes" id="UP000645828"/>
    </source>
</evidence>
<dbReference type="Proteomes" id="UP000645828">
    <property type="component" value="Unassembled WGS sequence"/>
</dbReference>
<dbReference type="EMBL" id="CAJHUB010000678">
    <property type="protein sequence ID" value="CAD7677423.1"/>
    <property type="molecule type" value="Genomic_DNA"/>
</dbReference>
<comment type="subcellular location">
    <subcellularLocation>
        <location evidence="1">Mitochondrion inner membrane</location>
        <topology evidence="1">Peripheral membrane protein</topology>
        <orientation evidence="1">Matrix side</orientation>
    </subcellularLocation>
</comment>
<comment type="similarity">
    <text evidence="2">Belongs to the COA8 family.</text>
</comment>
<evidence type="ECO:0000313" key="7">
    <source>
        <dbReference type="EMBL" id="CAD7677423.1"/>
    </source>
</evidence>
<keyword evidence="6" id="KW-0472">Membrane</keyword>
<evidence type="ECO:0000256" key="3">
    <source>
        <dbReference type="ARBA" id="ARBA00022792"/>
    </source>
</evidence>
<accession>A0A811YM65</accession>
<dbReference type="AlphaFoldDB" id="A0A811YM65"/>
<gene>
    <name evidence="7" type="ORF">NYPRO_LOCUS10221</name>
</gene>
<dbReference type="PANTHER" id="PTHR31107">
    <property type="entry name" value="APOPTOGENIC PROTEIN 1, MITOCHONDRIAL"/>
    <property type="match status" value="1"/>
</dbReference>
<dbReference type="InterPro" id="IPR018796">
    <property type="entry name" value="COA8"/>
</dbReference>
<evidence type="ECO:0000256" key="6">
    <source>
        <dbReference type="ARBA" id="ARBA00023136"/>
    </source>
</evidence>
<keyword evidence="8" id="KW-1185">Reference proteome</keyword>
<evidence type="ECO:0000256" key="2">
    <source>
        <dbReference type="ARBA" id="ARBA00005453"/>
    </source>
</evidence>
<proteinExistence type="inferred from homology"/>
<sequence>MWATEGPSPSTLLCLHWLGCQLAPERHTERRPDSCPPRKSSCDWIGSPSRKKFKLRPAHFYIPKNGSPLMEPTVWENQNLTFHKEKEAFIHSKLKVKGLELRVRSGQKVTLTPEEMADFYKELLSKNNFPITFFMGKMALERVWNKLTLKQKNFPITFFLEKMALERVWNKLILKQKKMSA</sequence>
<dbReference type="Pfam" id="PF10231">
    <property type="entry name" value="COA8"/>
    <property type="match status" value="1"/>
</dbReference>
<comment type="caution">
    <text evidence="7">The sequence shown here is derived from an EMBL/GenBank/DDBJ whole genome shotgun (WGS) entry which is preliminary data.</text>
</comment>